<comment type="caution">
    <text evidence="2">The sequence shown here is derived from an EMBL/GenBank/DDBJ whole genome shotgun (WGS) entry which is preliminary data.</text>
</comment>
<feature type="region of interest" description="Disordered" evidence="1">
    <location>
        <begin position="1"/>
        <end position="44"/>
    </location>
</feature>
<dbReference type="EMBL" id="BPLR01000891">
    <property type="protein sequence ID" value="GIY98157.1"/>
    <property type="molecule type" value="Genomic_DNA"/>
</dbReference>
<keyword evidence="3" id="KW-1185">Reference proteome</keyword>
<protein>
    <submittedName>
        <fullName evidence="2">Uncharacterized protein</fullName>
    </submittedName>
</protein>
<reference evidence="2 3" key="1">
    <citation type="submission" date="2021-06" db="EMBL/GenBank/DDBJ databases">
        <title>Caerostris extrusa draft genome.</title>
        <authorList>
            <person name="Kono N."/>
            <person name="Arakawa K."/>
        </authorList>
    </citation>
    <scope>NUCLEOTIDE SEQUENCE [LARGE SCALE GENOMIC DNA]</scope>
</reference>
<evidence type="ECO:0000313" key="3">
    <source>
        <dbReference type="Proteomes" id="UP001054945"/>
    </source>
</evidence>
<dbReference type="Proteomes" id="UP001054945">
    <property type="component" value="Unassembled WGS sequence"/>
</dbReference>
<dbReference type="AlphaFoldDB" id="A0AAV4XSZ2"/>
<gene>
    <name evidence="2" type="ORF">CEXT_569661</name>
</gene>
<accession>A0AAV4XSZ2</accession>
<organism evidence="2 3">
    <name type="scientific">Caerostris extrusa</name>
    <name type="common">Bark spider</name>
    <name type="synonym">Caerostris bankana</name>
    <dbReference type="NCBI Taxonomy" id="172846"/>
    <lineage>
        <taxon>Eukaryota</taxon>
        <taxon>Metazoa</taxon>
        <taxon>Ecdysozoa</taxon>
        <taxon>Arthropoda</taxon>
        <taxon>Chelicerata</taxon>
        <taxon>Arachnida</taxon>
        <taxon>Araneae</taxon>
        <taxon>Araneomorphae</taxon>
        <taxon>Entelegynae</taxon>
        <taxon>Araneoidea</taxon>
        <taxon>Araneidae</taxon>
        <taxon>Caerostris</taxon>
    </lineage>
</organism>
<evidence type="ECO:0000256" key="1">
    <source>
        <dbReference type="SAM" id="MobiDB-lite"/>
    </source>
</evidence>
<sequence>MVGVDEGVNTYIQSLPSDRKTLTETNNEQEGGGRESEILDSPPSGGSDYFINFYHLLCFQGLHSQETQSMDHVKEDE</sequence>
<proteinExistence type="predicted"/>
<evidence type="ECO:0000313" key="2">
    <source>
        <dbReference type="EMBL" id="GIY98157.1"/>
    </source>
</evidence>
<name>A0AAV4XSZ2_CAEEX</name>